<keyword evidence="2" id="KW-1185">Reference proteome</keyword>
<dbReference type="AlphaFoldDB" id="A0A4R6RTQ4"/>
<dbReference type="EMBL" id="SNYA01000007">
    <property type="protein sequence ID" value="TDP90309.1"/>
    <property type="molecule type" value="Genomic_DNA"/>
</dbReference>
<comment type="caution">
    <text evidence="1">The sequence shown here is derived from an EMBL/GenBank/DDBJ whole genome shotgun (WGS) entry which is preliminary data.</text>
</comment>
<dbReference type="Proteomes" id="UP000295601">
    <property type="component" value="Unassembled WGS sequence"/>
</dbReference>
<proteinExistence type="predicted"/>
<dbReference type="RefSeq" id="WP_166644348.1">
    <property type="nucleotide sequence ID" value="NZ_SNYA01000007.1"/>
</dbReference>
<name>A0A4R6RTQ4_9MICO</name>
<gene>
    <name evidence="1" type="ORF">EDF62_2878</name>
</gene>
<reference evidence="1 2" key="1">
    <citation type="submission" date="2019-03" db="EMBL/GenBank/DDBJ databases">
        <title>Genomic analyses of the natural microbiome of Caenorhabditis elegans.</title>
        <authorList>
            <person name="Samuel B."/>
        </authorList>
    </citation>
    <scope>NUCLEOTIDE SEQUENCE [LARGE SCALE GENOMIC DNA]</scope>
    <source>
        <strain evidence="1 2">JUb18</strain>
    </source>
</reference>
<protein>
    <submittedName>
        <fullName evidence="1">Uncharacterized protein</fullName>
    </submittedName>
</protein>
<evidence type="ECO:0000313" key="2">
    <source>
        <dbReference type="Proteomes" id="UP000295601"/>
    </source>
</evidence>
<evidence type="ECO:0000313" key="1">
    <source>
        <dbReference type="EMBL" id="TDP90309.1"/>
    </source>
</evidence>
<sequence length="118" mass="13284">MIDDRDRLLHEIRKVSYSEEPFPLIALGTEGPWVATIYREQAAGPRFGRFSDSDTLARQFTGASLVSIADAVTVGDLRDPSGDGIPYQFTREPELIGTRETVRWIDEVFSNSMMETWG</sequence>
<organism evidence="1 2">
    <name type="scientific">Leucobacter luti</name>
    <dbReference type="NCBI Taxonomy" id="340320"/>
    <lineage>
        <taxon>Bacteria</taxon>
        <taxon>Bacillati</taxon>
        <taxon>Actinomycetota</taxon>
        <taxon>Actinomycetes</taxon>
        <taxon>Micrococcales</taxon>
        <taxon>Microbacteriaceae</taxon>
        <taxon>Leucobacter</taxon>
    </lineage>
</organism>
<accession>A0A4R6RTQ4</accession>